<dbReference type="EMBL" id="MPRJ01000020">
    <property type="protein sequence ID" value="OOZ36995.1"/>
    <property type="molecule type" value="Genomic_DNA"/>
</dbReference>
<dbReference type="SUPFAM" id="SSF141571">
    <property type="entry name" value="Pentapeptide repeat-like"/>
    <property type="match status" value="1"/>
</dbReference>
<organism evidence="3 4">
    <name type="scientific">Solemya velesiana gill symbiont</name>
    <dbReference type="NCBI Taxonomy" id="1918948"/>
    <lineage>
        <taxon>Bacteria</taxon>
        <taxon>Pseudomonadati</taxon>
        <taxon>Pseudomonadota</taxon>
        <taxon>Gammaproteobacteria</taxon>
        <taxon>sulfur-oxidizing symbionts</taxon>
    </lineage>
</organism>
<dbReference type="InterPro" id="IPR001646">
    <property type="entry name" value="5peptide_repeat"/>
</dbReference>
<evidence type="ECO:0008006" key="5">
    <source>
        <dbReference type="Google" id="ProtNLM"/>
    </source>
</evidence>
<feature type="transmembrane region" description="Helical" evidence="2">
    <location>
        <begin position="138"/>
        <end position="159"/>
    </location>
</feature>
<protein>
    <recommendedName>
        <fullName evidence="5">GYF domain-containing protein</fullName>
    </recommendedName>
</protein>
<keyword evidence="2" id="KW-1133">Transmembrane helix</keyword>
<reference evidence="3 4" key="1">
    <citation type="submission" date="2016-11" db="EMBL/GenBank/DDBJ databases">
        <title>Mixed transmission modes and dynamic genome evolution in an obligate animal-bacterial symbiosis.</title>
        <authorList>
            <person name="Russell S.L."/>
            <person name="Corbett-Detig R.B."/>
            <person name="Cavanaugh C.M."/>
        </authorList>
    </citation>
    <scope>NUCLEOTIDE SEQUENCE [LARGE SCALE GENOMIC DNA]</scope>
    <source>
        <strain evidence="3">Se-Cadez</strain>
    </source>
</reference>
<keyword evidence="2" id="KW-0812">Transmembrane</keyword>
<dbReference type="Proteomes" id="UP000190896">
    <property type="component" value="Unassembled WGS sequence"/>
</dbReference>
<gene>
    <name evidence="3" type="ORF">BOW51_04470</name>
</gene>
<dbReference type="PANTHER" id="PTHR14136:SF17">
    <property type="entry name" value="BTB_POZ DOMAIN-CONTAINING PROTEIN KCTD9"/>
    <property type="match status" value="1"/>
</dbReference>
<accession>A0A1T2KVY0</accession>
<evidence type="ECO:0000256" key="2">
    <source>
        <dbReference type="SAM" id="Phobius"/>
    </source>
</evidence>
<evidence type="ECO:0000256" key="1">
    <source>
        <dbReference type="SAM" id="MobiDB-lite"/>
    </source>
</evidence>
<dbReference type="OrthoDB" id="7304622at2"/>
<feature type="compositionally biased region" description="Basic and acidic residues" evidence="1">
    <location>
        <begin position="87"/>
        <end position="114"/>
    </location>
</feature>
<evidence type="ECO:0000313" key="3">
    <source>
        <dbReference type="EMBL" id="OOZ36995.1"/>
    </source>
</evidence>
<proteinExistence type="predicted"/>
<keyword evidence="2" id="KW-0472">Membrane</keyword>
<dbReference type="Gene3D" id="2.160.20.80">
    <property type="entry name" value="E3 ubiquitin-protein ligase SopA"/>
    <property type="match status" value="1"/>
</dbReference>
<keyword evidence="4" id="KW-1185">Reference proteome</keyword>
<dbReference type="PANTHER" id="PTHR14136">
    <property type="entry name" value="BTB_POZ DOMAIN-CONTAINING PROTEIN KCTD9"/>
    <property type="match status" value="1"/>
</dbReference>
<dbReference type="Pfam" id="PF00805">
    <property type="entry name" value="Pentapeptide"/>
    <property type="match status" value="2"/>
</dbReference>
<dbReference type="AlphaFoldDB" id="A0A1T2KVY0"/>
<evidence type="ECO:0000313" key="4">
    <source>
        <dbReference type="Proteomes" id="UP000190896"/>
    </source>
</evidence>
<sequence>MTEEIEETGKQNLWYVRRKGKAQGPFSSGTIRRFVTLGRVLLTDEVSMDRETWQRVSDVPEVVSPEVRKAAAEGRLYEVLPAKLREDERTGRERRTAKDDEEFAGRRKGERRDDEPEVAQQHRKARTALKEERESSTFPLIGAGVIGLLVAAVIIYGFMIGGSEKEPDPDCLAAAAPGVNWRNCRLDGLNAEGKDMQGAHLNNAVLRGSKLSGSRFNDADLQYADFSSSDLSYSEMKNAMMKGAGLRKADLSYADLSNADLSFSDLTGANLGGSVLAGARFDNAIWTDGKTCAAGSVGRCIKR</sequence>
<name>A0A1T2KVY0_9GAMM</name>
<dbReference type="InterPro" id="IPR051082">
    <property type="entry name" value="Pentapeptide-BTB/POZ_domain"/>
</dbReference>
<dbReference type="RefSeq" id="WP_078486320.1">
    <property type="nucleotide sequence ID" value="NZ_MPRJ01000020.1"/>
</dbReference>
<comment type="caution">
    <text evidence="3">The sequence shown here is derived from an EMBL/GenBank/DDBJ whole genome shotgun (WGS) entry which is preliminary data.</text>
</comment>
<feature type="region of interest" description="Disordered" evidence="1">
    <location>
        <begin position="87"/>
        <end position="132"/>
    </location>
</feature>